<dbReference type="EMBL" id="CP002736">
    <property type="protein sequence ID" value="AEF93940.1"/>
    <property type="molecule type" value="Genomic_DNA"/>
</dbReference>
<sequence length="65" mass="7170">MVNQNEQKNLLLKRADDKLRFEVAQEVGSVDEGNKIGLTQPTTGADTLTKTDHGNFARFNPKGLV</sequence>
<evidence type="ECO:0000313" key="3">
    <source>
        <dbReference type="Proteomes" id="UP000009226"/>
    </source>
</evidence>
<proteinExistence type="predicted"/>
<dbReference type="KEGG" id="dca:Desca_1070"/>
<accession>F6B336</accession>
<dbReference type="Proteomes" id="UP000009226">
    <property type="component" value="Chromosome"/>
</dbReference>
<gene>
    <name evidence="2" type="ordered locus">Desca_1070</name>
</gene>
<dbReference type="RefSeq" id="WP_003543012.1">
    <property type="nucleotide sequence ID" value="NC_015565.1"/>
</dbReference>
<feature type="compositionally biased region" description="Polar residues" evidence="1">
    <location>
        <begin position="37"/>
        <end position="48"/>
    </location>
</feature>
<protein>
    <submittedName>
        <fullName evidence="2">Uncharacterized protein</fullName>
    </submittedName>
</protein>
<dbReference type="HOGENOM" id="CLU_2933905_0_0_9"/>
<organism evidence="2 3">
    <name type="scientific">Desulfotomaculum nigrificans (strain DSM 14880 / VKM B-2319 / CO-1-SRB)</name>
    <name type="common">Desulfotomaculum carboxydivorans</name>
    <dbReference type="NCBI Taxonomy" id="868595"/>
    <lineage>
        <taxon>Bacteria</taxon>
        <taxon>Bacillati</taxon>
        <taxon>Bacillota</taxon>
        <taxon>Clostridia</taxon>
        <taxon>Eubacteriales</taxon>
        <taxon>Desulfotomaculaceae</taxon>
        <taxon>Desulfotomaculum</taxon>
    </lineage>
</organism>
<name>F6B336_DESCC</name>
<evidence type="ECO:0000256" key="1">
    <source>
        <dbReference type="SAM" id="MobiDB-lite"/>
    </source>
</evidence>
<reference evidence="2" key="1">
    <citation type="submission" date="2011-05" db="EMBL/GenBank/DDBJ databases">
        <title>Complete sequence of Desulfotomaculum carboxydivorans CO-1-SRB.</title>
        <authorList>
            <consortium name="US DOE Joint Genome Institute"/>
            <person name="Lucas S."/>
            <person name="Han J."/>
            <person name="Lapidus A."/>
            <person name="Cheng J.-F."/>
            <person name="Goodwin L."/>
            <person name="Pitluck S."/>
            <person name="Peters L."/>
            <person name="Mikhailova N."/>
            <person name="Lu M."/>
            <person name="Han C."/>
            <person name="Tapia R."/>
            <person name="Land M."/>
            <person name="Hauser L."/>
            <person name="Kyrpides N."/>
            <person name="Ivanova N."/>
            <person name="Pagani I."/>
            <person name="Stams A."/>
            <person name="Plugge C."/>
            <person name="Muyzer G."/>
            <person name="Kuever J."/>
            <person name="Parshina S."/>
            <person name="Ivanova A."/>
            <person name="Nazina T."/>
            <person name="Woyke T."/>
        </authorList>
    </citation>
    <scope>NUCLEOTIDE SEQUENCE [LARGE SCALE GENOMIC DNA]</scope>
    <source>
        <strain evidence="2">CO-1-SRB</strain>
    </source>
</reference>
<evidence type="ECO:0000313" key="2">
    <source>
        <dbReference type="EMBL" id="AEF93940.1"/>
    </source>
</evidence>
<dbReference type="AlphaFoldDB" id="F6B336"/>
<feature type="region of interest" description="Disordered" evidence="1">
    <location>
        <begin position="32"/>
        <end position="65"/>
    </location>
</feature>
<keyword evidence="3" id="KW-1185">Reference proteome</keyword>